<keyword evidence="4" id="KW-1185">Reference proteome</keyword>
<dbReference type="Proteomes" id="UP000000768">
    <property type="component" value="Chromosome 9"/>
</dbReference>
<dbReference type="AlphaFoldDB" id="A0A1B6P749"/>
<feature type="compositionally biased region" description="Basic and acidic residues" evidence="1">
    <location>
        <begin position="31"/>
        <end position="44"/>
    </location>
</feature>
<evidence type="ECO:0000313" key="4">
    <source>
        <dbReference type="Proteomes" id="UP000000768"/>
    </source>
</evidence>
<evidence type="ECO:0000313" key="3">
    <source>
        <dbReference type="EMBL" id="KXG21527.1"/>
    </source>
</evidence>
<organism evidence="3 4">
    <name type="scientific">Sorghum bicolor</name>
    <name type="common">Sorghum</name>
    <name type="synonym">Sorghum vulgare</name>
    <dbReference type="NCBI Taxonomy" id="4558"/>
    <lineage>
        <taxon>Eukaryota</taxon>
        <taxon>Viridiplantae</taxon>
        <taxon>Streptophyta</taxon>
        <taxon>Embryophyta</taxon>
        <taxon>Tracheophyta</taxon>
        <taxon>Spermatophyta</taxon>
        <taxon>Magnoliopsida</taxon>
        <taxon>Liliopsida</taxon>
        <taxon>Poales</taxon>
        <taxon>Poaceae</taxon>
        <taxon>PACMAD clade</taxon>
        <taxon>Panicoideae</taxon>
        <taxon>Andropogonodae</taxon>
        <taxon>Andropogoneae</taxon>
        <taxon>Sorghinae</taxon>
        <taxon>Sorghum</taxon>
    </lineage>
</organism>
<keyword evidence="2" id="KW-0732">Signal</keyword>
<dbReference type="InParanoid" id="A0A1B6P749"/>
<feature type="region of interest" description="Disordered" evidence="1">
    <location>
        <begin position="22"/>
        <end position="104"/>
    </location>
</feature>
<evidence type="ECO:0000256" key="1">
    <source>
        <dbReference type="SAM" id="MobiDB-lite"/>
    </source>
</evidence>
<protein>
    <submittedName>
        <fullName evidence="3">Uncharacterized protein</fullName>
    </submittedName>
</protein>
<evidence type="ECO:0000256" key="2">
    <source>
        <dbReference type="SAM" id="SignalP"/>
    </source>
</evidence>
<sequence length="104" mass="10801">MASSHKIVLVLLLLTASSSMLQARSRMAPSDGRHAQADQAHVKESLPSPSQDLTSRDMAPPMPPAPPLAGGGSKTEIAVAKRWGTTQADGSVPSPGIGHPQMLQ</sequence>
<reference evidence="3 4" key="1">
    <citation type="journal article" date="2009" name="Nature">
        <title>The Sorghum bicolor genome and the diversification of grasses.</title>
        <authorList>
            <person name="Paterson A.H."/>
            <person name="Bowers J.E."/>
            <person name="Bruggmann R."/>
            <person name="Dubchak I."/>
            <person name="Grimwood J."/>
            <person name="Gundlach H."/>
            <person name="Haberer G."/>
            <person name="Hellsten U."/>
            <person name="Mitros T."/>
            <person name="Poliakov A."/>
            <person name="Schmutz J."/>
            <person name="Spannagl M."/>
            <person name="Tang H."/>
            <person name="Wang X."/>
            <person name="Wicker T."/>
            <person name="Bharti A.K."/>
            <person name="Chapman J."/>
            <person name="Feltus F.A."/>
            <person name="Gowik U."/>
            <person name="Grigoriev I.V."/>
            <person name="Lyons E."/>
            <person name="Maher C.A."/>
            <person name="Martis M."/>
            <person name="Narechania A."/>
            <person name="Otillar R.P."/>
            <person name="Penning B.W."/>
            <person name="Salamov A.A."/>
            <person name="Wang Y."/>
            <person name="Zhang L."/>
            <person name="Carpita N.C."/>
            <person name="Freeling M."/>
            <person name="Gingle A.R."/>
            <person name="Hash C.T."/>
            <person name="Keller B."/>
            <person name="Klein P."/>
            <person name="Kresovich S."/>
            <person name="McCann M.C."/>
            <person name="Ming R."/>
            <person name="Peterson D.G."/>
            <person name="Mehboob-ur-Rahman"/>
            <person name="Ware D."/>
            <person name="Westhoff P."/>
            <person name="Mayer K.F."/>
            <person name="Messing J."/>
            <person name="Rokhsar D.S."/>
        </authorList>
    </citation>
    <scope>NUCLEOTIDE SEQUENCE [LARGE SCALE GENOMIC DNA]</scope>
    <source>
        <strain evidence="4">cv. BTx623</strain>
    </source>
</reference>
<dbReference type="EMBL" id="CM000768">
    <property type="protein sequence ID" value="KXG21527.1"/>
    <property type="molecule type" value="Genomic_DNA"/>
</dbReference>
<name>A0A1B6P749_SORBI</name>
<accession>A0A1B6P749</accession>
<feature type="signal peptide" evidence="2">
    <location>
        <begin position="1"/>
        <end position="23"/>
    </location>
</feature>
<gene>
    <name evidence="3" type="ORF">SORBI_3009G076500</name>
</gene>
<reference evidence="4" key="2">
    <citation type="journal article" date="2018" name="Plant J.">
        <title>The Sorghum bicolor reference genome: improved assembly, gene annotations, a transcriptome atlas, and signatures of genome organization.</title>
        <authorList>
            <person name="McCormick R.F."/>
            <person name="Truong S.K."/>
            <person name="Sreedasyam A."/>
            <person name="Jenkins J."/>
            <person name="Shu S."/>
            <person name="Sims D."/>
            <person name="Kennedy M."/>
            <person name="Amirebrahimi M."/>
            <person name="Weers B.D."/>
            <person name="McKinley B."/>
            <person name="Mattison A."/>
            <person name="Morishige D.T."/>
            <person name="Grimwood J."/>
            <person name="Schmutz J."/>
            <person name="Mullet J.E."/>
        </authorList>
    </citation>
    <scope>NUCLEOTIDE SEQUENCE [LARGE SCALE GENOMIC DNA]</scope>
    <source>
        <strain evidence="4">cv. BTx623</strain>
    </source>
</reference>
<feature type="chain" id="PRO_5008588701" evidence="2">
    <location>
        <begin position="24"/>
        <end position="104"/>
    </location>
</feature>
<dbReference type="Gramene" id="KXG21527">
    <property type="protein sequence ID" value="KXG21527"/>
    <property type="gene ID" value="SORBI_3009G076500"/>
</dbReference>
<proteinExistence type="predicted"/>
<dbReference type="OMA" id="CYYCASA"/>